<name>A0A8F3AFS4_CANAR</name>
<keyword evidence="1" id="KW-0812">Transmembrane</keyword>
<reference evidence="2" key="1">
    <citation type="submission" date="2021-06" db="EMBL/GenBank/DDBJ databases">
        <title>Candida auris outbreak in lebanese hospital.</title>
        <authorList>
            <person name="Finianos M."/>
        </authorList>
    </citation>
    <scope>NUCLEOTIDE SEQUENCE</scope>
    <source>
        <strain evidence="2">CA7LBN</strain>
    </source>
</reference>
<feature type="transmembrane region" description="Helical" evidence="1">
    <location>
        <begin position="117"/>
        <end position="136"/>
    </location>
</feature>
<evidence type="ECO:0000256" key="1">
    <source>
        <dbReference type="SAM" id="Phobius"/>
    </source>
</evidence>
<keyword evidence="1" id="KW-0472">Membrane</keyword>
<protein>
    <submittedName>
        <fullName evidence="2">Uncharacterized protein</fullName>
    </submittedName>
</protein>
<sequence>MSRLRRVDRAILEQNEPIDSQDQELLIVQLAKQNDENLALYSKVLAFAVVVELPILIWLTRTASSKREKLLFTIIITLSSLLSLVNLMYNIDDLGEHLSRRIISRNWSRSFATVSKHIISFNGVAAFNALLLVDLANVARKSGFKHMYCIVPIGNLIMVFLIRKWYSEIKGNVKELDGLRYDYKGKIKVCKSLEVS</sequence>
<evidence type="ECO:0000313" key="2">
    <source>
        <dbReference type="EMBL" id="QWW23039.1"/>
    </source>
</evidence>
<feature type="transmembrane region" description="Helical" evidence="1">
    <location>
        <begin position="148"/>
        <end position="166"/>
    </location>
</feature>
<dbReference type="Proteomes" id="UP000825438">
    <property type="component" value="Chromosome II"/>
</dbReference>
<gene>
    <name evidence="2" type="ORF">CA7LBN_001840</name>
</gene>
<feature type="transmembrane region" description="Helical" evidence="1">
    <location>
        <begin position="38"/>
        <end position="58"/>
    </location>
</feature>
<feature type="transmembrane region" description="Helical" evidence="1">
    <location>
        <begin position="70"/>
        <end position="89"/>
    </location>
</feature>
<dbReference type="EMBL" id="CP076750">
    <property type="protein sequence ID" value="QWW23039.1"/>
    <property type="molecule type" value="Genomic_DNA"/>
</dbReference>
<dbReference type="AlphaFoldDB" id="A0A8F3AFS4"/>
<accession>A0A8F3AFS4</accession>
<proteinExistence type="predicted"/>
<organism evidence="2">
    <name type="scientific">Candidozyma auris</name>
    <name type="common">Yeast</name>
    <name type="synonym">Candida auris</name>
    <dbReference type="NCBI Taxonomy" id="498019"/>
    <lineage>
        <taxon>Eukaryota</taxon>
        <taxon>Fungi</taxon>
        <taxon>Dikarya</taxon>
        <taxon>Ascomycota</taxon>
        <taxon>Saccharomycotina</taxon>
        <taxon>Pichiomycetes</taxon>
        <taxon>Metschnikowiaceae</taxon>
        <taxon>Candidozyma</taxon>
    </lineage>
</organism>
<keyword evidence="1" id="KW-1133">Transmembrane helix</keyword>